<feature type="region of interest" description="Disordered" evidence="5">
    <location>
        <begin position="414"/>
        <end position="445"/>
    </location>
</feature>
<dbReference type="Gene3D" id="3.40.5.90">
    <property type="entry name" value="CDGSH iron-sulfur domain, mitoNEET-type"/>
    <property type="match status" value="2"/>
</dbReference>
<dbReference type="InterPro" id="IPR042216">
    <property type="entry name" value="MitoNEET_CISD"/>
</dbReference>
<evidence type="ECO:0000259" key="6">
    <source>
        <dbReference type="SMART" id="SM00704"/>
    </source>
</evidence>
<accession>A0ABT5IDB0</accession>
<dbReference type="Pfam" id="PF09360">
    <property type="entry name" value="zf-CDGSH"/>
    <property type="match status" value="2"/>
</dbReference>
<dbReference type="SMART" id="SM00704">
    <property type="entry name" value="ZnF_CDGSH"/>
    <property type="match status" value="2"/>
</dbReference>
<keyword evidence="1" id="KW-0001">2Fe-2S</keyword>
<keyword evidence="8" id="KW-1185">Reference proteome</keyword>
<keyword evidence="2" id="KW-0479">Metal-binding</keyword>
<name>A0ABT5IDB0_9CAUL</name>
<protein>
    <submittedName>
        <fullName evidence="7">Ferritin-like domain-containing protein</fullName>
    </submittedName>
</protein>
<dbReference type="PANTHER" id="PTHR34400">
    <property type="match status" value="1"/>
</dbReference>
<keyword evidence="3" id="KW-0408">Iron</keyword>
<dbReference type="InterPro" id="IPR010693">
    <property type="entry name" value="Divergent_4Fe-4S_mono-cluster"/>
</dbReference>
<feature type="domain" description="Iron-binding zinc finger CDGSH type" evidence="6">
    <location>
        <begin position="529"/>
        <end position="573"/>
    </location>
</feature>
<dbReference type="Pfam" id="PF06902">
    <property type="entry name" value="Fer4_19"/>
    <property type="match status" value="1"/>
</dbReference>
<dbReference type="InterPro" id="IPR026820">
    <property type="entry name" value="VioB/RebD_dom"/>
</dbReference>
<dbReference type="Pfam" id="PF12902">
    <property type="entry name" value="Ferritin-like"/>
    <property type="match status" value="1"/>
</dbReference>
<evidence type="ECO:0000313" key="7">
    <source>
        <dbReference type="EMBL" id="MDC7694176.1"/>
    </source>
</evidence>
<organism evidence="7 8">
    <name type="scientific">Asticcacaulis currens</name>
    <dbReference type="NCBI Taxonomy" id="2984210"/>
    <lineage>
        <taxon>Bacteria</taxon>
        <taxon>Pseudomonadati</taxon>
        <taxon>Pseudomonadota</taxon>
        <taxon>Alphaproteobacteria</taxon>
        <taxon>Caulobacterales</taxon>
        <taxon>Caulobacteraceae</taxon>
        <taxon>Asticcacaulis</taxon>
    </lineage>
</organism>
<proteinExistence type="predicted"/>
<dbReference type="PANTHER" id="PTHR34400:SF4">
    <property type="entry name" value="MEMBRANE PROTEIN"/>
    <property type="match status" value="1"/>
</dbReference>
<dbReference type="RefSeq" id="WP_272740898.1">
    <property type="nucleotide sequence ID" value="NZ_JAQQKW010000004.1"/>
</dbReference>
<evidence type="ECO:0000256" key="2">
    <source>
        <dbReference type="ARBA" id="ARBA00022723"/>
    </source>
</evidence>
<feature type="domain" description="Iron-binding zinc finger CDGSH type" evidence="6">
    <location>
        <begin position="617"/>
        <end position="649"/>
    </location>
</feature>
<keyword evidence="4" id="KW-0411">Iron-sulfur</keyword>
<evidence type="ECO:0000256" key="3">
    <source>
        <dbReference type="ARBA" id="ARBA00023004"/>
    </source>
</evidence>
<gene>
    <name evidence="7" type="ORF">PQU94_07755</name>
</gene>
<dbReference type="Gene3D" id="1.20.1260.10">
    <property type="match status" value="1"/>
</dbReference>
<dbReference type="EMBL" id="JAQQKW010000004">
    <property type="protein sequence ID" value="MDC7694176.1"/>
    <property type="molecule type" value="Genomic_DNA"/>
</dbReference>
<evidence type="ECO:0000256" key="5">
    <source>
        <dbReference type="SAM" id="MobiDB-lite"/>
    </source>
</evidence>
<reference evidence="7 8" key="1">
    <citation type="submission" date="2023-01" db="EMBL/GenBank/DDBJ databases">
        <title>Novel species of the genus Asticcacaulis isolated from rivers.</title>
        <authorList>
            <person name="Lu H."/>
        </authorList>
    </citation>
    <scope>NUCLEOTIDE SEQUENCE [LARGE SCALE GENOMIC DNA]</scope>
    <source>
        <strain evidence="7 8">DXS10W</strain>
    </source>
</reference>
<evidence type="ECO:0000256" key="4">
    <source>
        <dbReference type="ARBA" id="ARBA00023014"/>
    </source>
</evidence>
<sequence length="653" mass="71380">MTSAEPAIIIHNREQLLDSLCEAAEIEHNLMCCYLYAAWSLKTEADDDVAEDLRETVRGWHRAIVDVAIDEMTHLTLVANLMNAIGGVGHLSRPNFPVADGYHPSGIQVRLAPFTPETLQHFIYLERPEGSHEPDGRGFDNRPAYQRALAGLRLMPSAQDYLTVGHLYRSVEAGLEQLSEQMGEASLFCGDPALQVCPSILPLTGLVRITDLASAKKAIETIVEQGEGTEIGCKRSHYSRFVKIREAYEARLADTPDFKPAYNAARNPVMRKPIHDPQDRVWVECDRPRQVLDLGNAVYNHMLRFLAQGFASTDMAEKRLMINTSISLMRALDPLARELARLKANEHDDCNAGLSFATLRTLDTPGSTPAIRKLLGDRLKEIEEGGRQIASSPRVERALSQLRSVYTTYLRTATVTDTPDTTPPEAAPESLKSVAPSDGSNSAPEVVEGKDLTLVVDMKRCIHARFCVTGAPKSFIANVVGPWLHPDETPTDQLIEVAHACPSGAIGYRGKTRPDERAPAVNMMRTRENGPNAIHAPLTVAGETIGFRATFCRCGASKNKPYCDGSHHEVQFTATGEPETQSLEPLAVRDGPLLVDPQRNGPLRITGNLEICAGTGRVVTRVESALLCRCGQSGAKPFCDGSHRAAGFEAEGV</sequence>
<evidence type="ECO:0000313" key="8">
    <source>
        <dbReference type="Proteomes" id="UP001216595"/>
    </source>
</evidence>
<dbReference type="InterPro" id="IPR012347">
    <property type="entry name" value="Ferritin-like"/>
</dbReference>
<dbReference type="InterPro" id="IPR018967">
    <property type="entry name" value="FeS-contain_CDGSH-typ"/>
</dbReference>
<evidence type="ECO:0000256" key="1">
    <source>
        <dbReference type="ARBA" id="ARBA00022714"/>
    </source>
</evidence>
<comment type="caution">
    <text evidence="7">The sequence shown here is derived from an EMBL/GenBank/DDBJ whole genome shotgun (WGS) entry which is preliminary data.</text>
</comment>
<dbReference type="Proteomes" id="UP001216595">
    <property type="component" value="Unassembled WGS sequence"/>
</dbReference>